<dbReference type="EMBL" id="LKEB01000007">
    <property type="protein sequence ID" value="ROW16043.1"/>
    <property type="molecule type" value="Genomic_DNA"/>
</dbReference>
<dbReference type="PANTHER" id="PTHR10655:SF64">
    <property type="entry name" value="PHOSPHOLIPASE_CARBOXYLESTERASE_THIOESTERASE DOMAIN-CONTAINING PROTEIN"/>
    <property type="match status" value="1"/>
</dbReference>
<evidence type="ECO:0000313" key="4">
    <source>
        <dbReference type="EMBL" id="ROW16043.1"/>
    </source>
</evidence>
<dbReference type="STRING" id="1230097.A0A423XI83"/>
<dbReference type="AlphaFoldDB" id="A0A423XI83"/>
<evidence type="ECO:0000313" key="5">
    <source>
        <dbReference type="Proteomes" id="UP000285146"/>
    </source>
</evidence>
<sequence length="313" mass="34258">MSALAEPATFVPLSDGVISENTLSAKAPWGPSASRAPPSANCHHHPPAKPHDLPTTLAEVLPHTRFVFPNAPRQRATVYKRSVMRQWFDDWHLRPELSGDVVDCRYDEGLQTSGLGDTVRYLHELIAKEAALVGGVRNVVLGGMSQGCAASLIAALLWEGDDRLGAVVGMCGWLPYLTQMQEAMHVREDSAGETSGKAEDLEFFERSASPLASPTPAVTGKVDVAVSWLRDELEMPKYQGGEFSNARCKGIPIMLCHGRDDKKVDCYQSRAAADFLLSVGMEVRHWRLYNGVDHEFSGEMLADILAFLLTLPC</sequence>
<evidence type="ECO:0000256" key="1">
    <source>
        <dbReference type="ARBA" id="ARBA00006499"/>
    </source>
</evidence>
<feature type="domain" description="Phospholipase/carboxylesterase/thioesterase" evidence="3">
    <location>
        <begin position="60"/>
        <end position="183"/>
    </location>
</feature>
<dbReference type="GO" id="GO:0052689">
    <property type="term" value="F:carboxylic ester hydrolase activity"/>
    <property type="evidence" value="ECO:0007669"/>
    <property type="project" value="TreeGrafter"/>
</dbReference>
<feature type="domain" description="Phospholipase/carboxylesterase/thioesterase" evidence="3">
    <location>
        <begin position="248"/>
        <end position="309"/>
    </location>
</feature>
<dbReference type="InterPro" id="IPR003140">
    <property type="entry name" value="PLipase/COase/thioEstase"/>
</dbReference>
<dbReference type="InterPro" id="IPR029058">
    <property type="entry name" value="AB_hydrolase_fold"/>
</dbReference>
<dbReference type="Pfam" id="PF02230">
    <property type="entry name" value="Abhydrolase_2"/>
    <property type="match status" value="2"/>
</dbReference>
<evidence type="ECO:0000256" key="2">
    <source>
        <dbReference type="SAM" id="MobiDB-lite"/>
    </source>
</evidence>
<dbReference type="SUPFAM" id="SSF53474">
    <property type="entry name" value="alpha/beta-Hydrolases"/>
    <property type="match status" value="1"/>
</dbReference>
<dbReference type="GO" id="GO:0008474">
    <property type="term" value="F:palmitoyl-(protein) hydrolase activity"/>
    <property type="evidence" value="ECO:0007669"/>
    <property type="project" value="TreeGrafter"/>
</dbReference>
<dbReference type="OrthoDB" id="2418081at2759"/>
<dbReference type="InterPro" id="IPR050565">
    <property type="entry name" value="LYPA1-2/EST-like"/>
</dbReference>
<name>A0A423XI83_9PEZI</name>
<comment type="caution">
    <text evidence="4">The sequence shown here is derived from an EMBL/GenBank/DDBJ whole genome shotgun (WGS) entry which is preliminary data.</text>
</comment>
<feature type="region of interest" description="Disordered" evidence="2">
    <location>
        <begin position="28"/>
        <end position="51"/>
    </location>
</feature>
<evidence type="ECO:0000259" key="3">
    <source>
        <dbReference type="Pfam" id="PF02230"/>
    </source>
</evidence>
<gene>
    <name evidence="4" type="ORF">VPNG_02507</name>
</gene>
<protein>
    <recommendedName>
        <fullName evidence="3">Phospholipase/carboxylesterase/thioesterase domain-containing protein</fullName>
    </recommendedName>
</protein>
<proteinExistence type="inferred from homology"/>
<dbReference type="InParanoid" id="A0A423XI83"/>
<organism evidence="4 5">
    <name type="scientific">Cytospora leucostoma</name>
    <dbReference type="NCBI Taxonomy" id="1230097"/>
    <lineage>
        <taxon>Eukaryota</taxon>
        <taxon>Fungi</taxon>
        <taxon>Dikarya</taxon>
        <taxon>Ascomycota</taxon>
        <taxon>Pezizomycotina</taxon>
        <taxon>Sordariomycetes</taxon>
        <taxon>Sordariomycetidae</taxon>
        <taxon>Diaporthales</taxon>
        <taxon>Cytosporaceae</taxon>
        <taxon>Cytospora</taxon>
    </lineage>
</organism>
<dbReference type="PANTHER" id="PTHR10655">
    <property type="entry name" value="LYSOPHOSPHOLIPASE-RELATED"/>
    <property type="match status" value="1"/>
</dbReference>
<dbReference type="GO" id="GO:0005737">
    <property type="term" value="C:cytoplasm"/>
    <property type="evidence" value="ECO:0007669"/>
    <property type="project" value="TreeGrafter"/>
</dbReference>
<dbReference type="Gene3D" id="3.40.50.1820">
    <property type="entry name" value="alpha/beta hydrolase"/>
    <property type="match status" value="1"/>
</dbReference>
<reference evidence="4 5" key="1">
    <citation type="submission" date="2015-09" db="EMBL/GenBank/DDBJ databases">
        <title>Host preference determinants of Valsa canker pathogens revealed by comparative genomics.</title>
        <authorList>
            <person name="Yin Z."/>
            <person name="Huang L."/>
        </authorList>
    </citation>
    <scope>NUCLEOTIDE SEQUENCE [LARGE SCALE GENOMIC DNA]</scope>
    <source>
        <strain evidence="4 5">SXYLt</strain>
    </source>
</reference>
<keyword evidence="5" id="KW-1185">Reference proteome</keyword>
<accession>A0A423XI83</accession>
<dbReference type="Proteomes" id="UP000285146">
    <property type="component" value="Unassembled WGS sequence"/>
</dbReference>
<comment type="similarity">
    <text evidence="1">Belongs to the AB hydrolase superfamily. AB hydrolase 2 family.</text>
</comment>